<dbReference type="EMBL" id="UINC01093517">
    <property type="protein sequence ID" value="SVC47995.1"/>
    <property type="molecule type" value="Genomic_DNA"/>
</dbReference>
<feature type="non-terminal residue" evidence="5">
    <location>
        <position position="186"/>
    </location>
</feature>
<dbReference type="InterPro" id="IPR036397">
    <property type="entry name" value="RNaseH_sf"/>
</dbReference>
<protein>
    <recommendedName>
        <fullName evidence="4">Exonuclease domain-containing protein</fullName>
    </recommendedName>
</protein>
<dbReference type="Pfam" id="PF00929">
    <property type="entry name" value="RNase_T"/>
    <property type="match status" value="1"/>
</dbReference>
<evidence type="ECO:0000256" key="3">
    <source>
        <dbReference type="ARBA" id="ARBA00022839"/>
    </source>
</evidence>
<reference evidence="5" key="1">
    <citation type="submission" date="2018-05" db="EMBL/GenBank/DDBJ databases">
        <authorList>
            <person name="Lanie J.A."/>
            <person name="Ng W.-L."/>
            <person name="Kazmierczak K.M."/>
            <person name="Andrzejewski T.M."/>
            <person name="Davidsen T.M."/>
            <person name="Wayne K.J."/>
            <person name="Tettelin H."/>
            <person name="Glass J.I."/>
            <person name="Rusch D."/>
            <person name="Podicherti R."/>
            <person name="Tsui H.-C.T."/>
            <person name="Winkler M.E."/>
        </authorList>
    </citation>
    <scope>NUCLEOTIDE SEQUENCE</scope>
</reference>
<dbReference type="SUPFAM" id="SSF53098">
    <property type="entry name" value="Ribonuclease H-like"/>
    <property type="match status" value="1"/>
</dbReference>
<sequence>VATFACFDVETTRLDPTDGRVIEVAVVRIERDGTPAGEWTTLVDAGTDDLGRTDIHGIRRAWLEDAPCFADIAGDLTDELSGCVPVAHNAGFDLGFLRAEWQRADLGSLDLEAVDTVPLARSLGLPGRLGRLAEALGTPLVDAHQALDDARALAGVLVALLDRGGVPPSLPVFGPPLFRPSPSGRV</sequence>
<keyword evidence="3" id="KW-0269">Exonuclease</keyword>
<organism evidence="5">
    <name type="scientific">marine metagenome</name>
    <dbReference type="NCBI Taxonomy" id="408172"/>
    <lineage>
        <taxon>unclassified sequences</taxon>
        <taxon>metagenomes</taxon>
        <taxon>ecological metagenomes</taxon>
    </lineage>
</organism>
<dbReference type="CDD" id="cd06127">
    <property type="entry name" value="DEDDh"/>
    <property type="match status" value="1"/>
</dbReference>
<dbReference type="AlphaFoldDB" id="A0A382MIQ0"/>
<gene>
    <name evidence="5" type="ORF">METZ01_LOCUS300849</name>
</gene>
<name>A0A382MIQ0_9ZZZZ</name>
<dbReference type="SMART" id="SM00479">
    <property type="entry name" value="EXOIII"/>
    <property type="match status" value="1"/>
</dbReference>
<dbReference type="PANTHER" id="PTHR30231:SF4">
    <property type="entry name" value="PROTEIN NEN2"/>
    <property type="match status" value="1"/>
</dbReference>
<feature type="domain" description="Exonuclease" evidence="4">
    <location>
        <begin position="3"/>
        <end position="166"/>
    </location>
</feature>
<dbReference type="Gene3D" id="3.30.420.10">
    <property type="entry name" value="Ribonuclease H-like superfamily/Ribonuclease H"/>
    <property type="match status" value="1"/>
</dbReference>
<evidence type="ECO:0000259" key="4">
    <source>
        <dbReference type="SMART" id="SM00479"/>
    </source>
</evidence>
<dbReference type="InterPro" id="IPR013520">
    <property type="entry name" value="Ribonucl_H"/>
</dbReference>
<dbReference type="InterPro" id="IPR012337">
    <property type="entry name" value="RNaseH-like_sf"/>
</dbReference>
<feature type="non-terminal residue" evidence="5">
    <location>
        <position position="1"/>
    </location>
</feature>
<dbReference type="GO" id="GO:0005829">
    <property type="term" value="C:cytosol"/>
    <property type="evidence" value="ECO:0007669"/>
    <property type="project" value="TreeGrafter"/>
</dbReference>
<dbReference type="FunFam" id="3.30.420.10:FF:000045">
    <property type="entry name" value="3'-5' exonuclease DinG"/>
    <property type="match status" value="1"/>
</dbReference>
<dbReference type="PANTHER" id="PTHR30231">
    <property type="entry name" value="DNA POLYMERASE III SUBUNIT EPSILON"/>
    <property type="match status" value="1"/>
</dbReference>
<dbReference type="GO" id="GO:0008408">
    <property type="term" value="F:3'-5' exonuclease activity"/>
    <property type="evidence" value="ECO:0007669"/>
    <property type="project" value="TreeGrafter"/>
</dbReference>
<keyword evidence="2" id="KW-0378">Hydrolase</keyword>
<accession>A0A382MIQ0</accession>
<evidence type="ECO:0000256" key="1">
    <source>
        <dbReference type="ARBA" id="ARBA00022722"/>
    </source>
</evidence>
<dbReference type="GO" id="GO:0003676">
    <property type="term" value="F:nucleic acid binding"/>
    <property type="evidence" value="ECO:0007669"/>
    <property type="project" value="InterPro"/>
</dbReference>
<proteinExistence type="predicted"/>
<keyword evidence="1" id="KW-0540">Nuclease</keyword>
<evidence type="ECO:0000313" key="5">
    <source>
        <dbReference type="EMBL" id="SVC47995.1"/>
    </source>
</evidence>
<evidence type="ECO:0000256" key="2">
    <source>
        <dbReference type="ARBA" id="ARBA00022801"/>
    </source>
</evidence>